<dbReference type="AlphaFoldDB" id="A0A8X6U423"/>
<keyword evidence="2" id="KW-1185">Reference proteome</keyword>
<comment type="caution">
    <text evidence="1">The sequence shown here is derived from an EMBL/GenBank/DDBJ whole genome shotgun (WGS) entry which is preliminary data.</text>
</comment>
<name>A0A8X6U423_NEPPI</name>
<protein>
    <submittedName>
        <fullName evidence="1">Uncharacterized protein</fullName>
    </submittedName>
</protein>
<proteinExistence type="predicted"/>
<accession>A0A8X6U423</accession>
<evidence type="ECO:0000313" key="1">
    <source>
        <dbReference type="EMBL" id="GFT76293.1"/>
    </source>
</evidence>
<organism evidence="1 2">
    <name type="scientific">Nephila pilipes</name>
    <name type="common">Giant wood spider</name>
    <name type="synonym">Nephila maculata</name>
    <dbReference type="NCBI Taxonomy" id="299642"/>
    <lineage>
        <taxon>Eukaryota</taxon>
        <taxon>Metazoa</taxon>
        <taxon>Ecdysozoa</taxon>
        <taxon>Arthropoda</taxon>
        <taxon>Chelicerata</taxon>
        <taxon>Arachnida</taxon>
        <taxon>Araneae</taxon>
        <taxon>Araneomorphae</taxon>
        <taxon>Entelegynae</taxon>
        <taxon>Araneoidea</taxon>
        <taxon>Nephilidae</taxon>
        <taxon>Nephila</taxon>
    </lineage>
</organism>
<reference evidence="1" key="1">
    <citation type="submission" date="2020-08" db="EMBL/GenBank/DDBJ databases">
        <title>Multicomponent nature underlies the extraordinary mechanical properties of spider dragline silk.</title>
        <authorList>
            <person name="Kono N."/>
            <person name="Nakamura H."/>
            <person name="Mori M."/>
            <person name="Yoshida Y."/>
            <person name="Ohtoshi R."/>
            <person name="Malay A.D."/>
            <person name="Moran D.A.P."/>
            <person name="Tomita M."/>
            <person name="Numata K."/>
            <person name="Arakawa K."/>
        </authorList>
    </citation>
    <scope>NUCLEOTIDE SEQUENCE</scope>
</reference>
<gene>
    <name evidence="1" type="ORF">NPIL_230671</name>
</gene>
<dbReference type="Proteomes" id="UP000887013">
    <property type="component" value="Unassembled WGS sequence"/>
</dbReference>
<dbReference type="EMBL" id="BMAW01117680">
    <property type="protein sequence ID" value="GFT76293.1"/>
    <property type="molecule type" value="Genomic_DNA"/>
</dbReference>
<sequence>MHHGGTVQPSRKGLWCLSFLQQPTMSSLLWSPKGRKEYDPPDPTDRNPVLNFKYLASSHNCRAKPNLCGESISPMTRGSTTRPSWRFVIPHLSTYPGWHELHTHGDAKDSI</sequence>
<evidence type="ECO:0000313" key="2">
    <source>
        <dbReference type="Proteomes" id="UP000887013"/>
    </source>
</evidence>